<feature type="compositionally biased region" description="Polar residues" evidence="4">
    <location>
        <begin position="671"/>
        <end position="689"/>
    </location>
</feature>
<feature type="compositionally biased region" description="Basic and acidic residues" evidence="4">
    <location>
        <begin position="547"/>
        <end position="563"/>
    </location>
</feature>
<evidence type="ECO:0000256" key="3">
    <source>
        <dbReference type="ARBA" id="ARBA00022840"/>
    </source>
</evidence>
<keyword evidence="2" id="KW-0547">Nucleotide-binding</keyword>
<evidence type="ECO:0000313" key="5">
    <source>
        <dbReference type="EMBL" id="KAK2962651.1"/>
    </source>
</evidence>
<dbReference type="Pfam" id="PF03133">
    <property type="entry name" value="TTL"/>
    <property type="match status" value="2"/>
</dbReference>
<keyword evidence="3" id="KW-0067">ATP-binding</keyword>
<name>A0ABQ9YFV1_9EUKA</name>
<feature type="region of interest" description="Disordered" evidence="4">
    <location>
        <begin position="747"/>
        <end position="879"/>
    </location>
</feature>
<feature type="region of interest" description="Disordered" evidence="4">
    <location>
        <begin position="332"/>
        <end position="420"/>
    </location>
</feature>
<feature type="region of interest" description="Disordered" evidence="4">
    <location>
        <begin position="903"/>
        <end position="969"/>
    </location>
</feature>
<reference evidence="5 6" key="1">
    <citation type="journal article" date="2022" name="bioRxiv">
        <title>Genomics of Preaxostyla Flagellates Illuminates Evolutionary Transitions and the Path Towards Mitochondrial Loss.</title>
        <authorList>
            <person name="Novak L.V.F."/>
            <person name="Treitli S.C."/>
            <person name="Pyrih J."/>
            <person name="Halakuc P."/>
            <person name="Pipaliya S.V."/>
            <person name="Vacek V."/>
            <person name="Brzon O."/>
            <person name="Soukal P."/>
            <person name="Eme L."/>
            <person name="Dacks J.B."/>
            <person name="Karnkowska A."/>
            <person name="Elias M."/>
            <person name="Hampl V."/>
        </authorList>
    </citation>
    <scope>NUCLEOTIDE SEQUENCE [LARGE SCALE GENOMIC DNA]</scope>
    <source>
        <strain evidence="5">NAU3</strain>
        <tissue evidence="5">Gut</tissue>
    </source>
</reference>
<feature type="compositionally biased region" description="Polar residues" evidence="4">
    <location>
        <begin position="869"/>
        <end position="879"/>
    </location>
</feature>
<dbReference type="GO" id="GO:0016874">
    <property type="term" value="F:ligase activity"/>
    <property type="evidence" value="ECO:0007669"/>
    <property type="project" value="UniProtKB-KW"/>
</dbReference>
<feature type="compositionally biased region" description="Acidic residues" evidence="4">
    <location>
        <begin position="400"/>
        <end position="411"/>
    </location>
</feature>
<keyword evidence="6" id="KW-1185">Reference proteome</keyword>
<dbReference type="PANTHER" id="PTHR12241:SF147">
    <property type="entry name" value="TUBULIN POLYGLUTAMYLASE TTLL7"/>
    <property type="match status" value="1"/>
</dbReference>
<dbReference type="PROSITE" id="PS51221">
    <property type="entry name" value="TTL"/>
    <property type="match status" value="1"/>
</dbReference>
<feature type="compositionally biased region" description="Basic and acidic residues" evidence="4">
    <location>
        <begin position="572"/>
        <end position="585"/>
    </location>
</feature>
<feature type="compositionally biased region" description="Basic and acidic residues" evidence="4">
    <location>
        <begin position="836"/>
        <end position="848"/>
    </location>
</feature>
<feature type="compositionally biased region" description="Basic and acidic residues" evidence="4">
    <location>
        <begin position="747"/>
        <end position="775"/>
    </location>
</feature>
<dbReference type="PANTHER" id="PTHR12241">
    <property type="entry name" value="TUBULIN POLYGLUTAMYLASE"/>
    <property type="match status" value="1"/>
</dbReference>
<feature type="compositionally biased region" description="Basic and acidic residues" evidence="4">
    <location>
        <begin position="494"/>
        <end position="508"/>
    </location>
</feature>
<feature type="region of interest" description="Disordered" evidence="4">
    <location>
        <begin position="492"/>
        <end position="513"/>
    </location>
</feature>
<dbReference type="Proteomes" id="UP001281761">
    <property type="component" value="Unassembled WGS sequence"/>
</dbReference>
<organism evidence="5 6">
    <name type="scientific">Blattamonas nauphoetae</name>
    <dbReference type="NCBI Taxonomy" id="2049346"/>
    <lineage>
        <taxon>Eukaryota</taxon>
        <taxon>Metamonada</taxon>
        <taxon>Preaxostyla</taxon>
        <taxon>Oxymonadida</taxon>
        <taxon>Blattamonas</taxon>
    </lineage>
</organism>
<feature type="region of interest" description="Disordered" evidence="4">
    <location>
        <begin position="640"/>
        <end position="733"/>
    </location>
</feature>
<evidence type="ECO:0000313" key="6">
    <source>
        <dbReference type="Proteomes" id="UP001281761"/>
    </source>
</evidence>
<feature type="region of interest" description="Disordered" evidence="4">
    <location>
        <begin position="547"/>
        <end position="587"/>
    </location>
</feature>
<comment type="caution">
    <text evidence="5">The sequence shown here is derived from an EMBL/GenBank/DDBJ whole genome shotgun (WGS) entry which is preliminary data.</text>
</comment>
<dbReference type="SUPFAM" id="SSF56059">
    <property type="entry name" value="Glutathione synthetase ATP-binding domain-like"/>
    <property type="match status" value="2"/>
</dbReference>
<dbReference type="EMBL" id="JARBJD010000010">
    <property type="protein sequence ID" value="KAK2962651.1"/>
    <property type="molecule type" value="Genomic_DNA"/>
</dbReference>
<dbReference type="InterPro" id="IPR004344">
    <property type="entry name" value="TTL/TTLL_fam"/>
</dbReference>
<feature type="compositionally biased region" description="Basic residues" evidence="4">
    <location>
        <begin position="369"/>
        <end position="378"/>
    </location>
</feature>
<sequence>MFSVIVSLKQRTFIVKPDASCQGRGIYLTRNIDNISATDDCIVQTYIAHPHLINKLKYDIRLYVLVSSCFPLRMFMHREGLVRFATTPYEAPTNENIENEFMHLTNYAVNKKSADFVFDENGEQDGGKGSKWTIDSYRRYLREVEGIDDSALWDEISQVCVKTVLPIQEKLWKLYKTLTSPTTSGLDPYVRRRKSKLEQKFNTDFSSMTKEELIRSQSFFLYSSGTHTSMCFEVLGFDVMLDSQHRPHVIEVNHSPSFQCDTPLDFRVKYSLLSDVLRLVDLSPDERDCILRKERKETAQRLYQPQWMNHYARSHERMEEWEQQKIMENQIRYGTRLDKEKDGRKRKRDPKRTPDLSQRLVQTEQIYSRAKKERKSRKEKTVKEHVDQSHSLETPIASENDSESSDEEQSEETQPSTQNHAERFIRQLTEWEDGRLGGFKRIYPSALTVGYNKYSGLNDAELVKFWEEDKDANLTPQRSSNPVFVPIETTSSKLRREEAAKSRDMKERERRRKERLMDLKERQRALQERDEIRAKINLSPYGVVDVKEEKKRSKRVERNESKLSNRAKRAHKSDSGADNDNRDQETNILVFSEEEKIERDRSRNITPIQQSPATFEKLPSLLETITIPSPHMNKLTLPVIDPPQNMEKNSPGLTDEILIPNTDKTTEPPNEKTQMNEETPSDHQNTSINEEVELQPVKEPKKSRDIERLIRERERLDREKQEQDKREKNEKELEAYYTRQLEWQLRWERAKQREKEKEDERKRKKLEEEMREREILISVPVIAKTSGLLQRQPKKRGSASENPTRTSSPKDTEDRQNRNKSPPQRKKRGTSVERGLAAERRDRSDNRRTVTSHNPARPREEQKPRPIINRTTSNPSVLPNYMRSTLSALGVIPHSLPSNAPSPALNLIPLTSSNQPDDPKSKTQKQGGPGNTQSAGSLLGVSTDASPSPAISIEKDSELTQHYLPPLKT</sequence>
<dbReference type="Gene3D" id="3.30.470.20">
    <property type="entry name" value="ATP-grasp fold, B domain"/>
    <property type="match status" value="1"/>
</dbReference>
<evidence type="ECO:0000256" key="1">
    <source>
        <dbReference type="ARBA" id="ARBA00022598"/>
    </source>
</evidence>
<feature type="compositionally biased region" description="Basic and acidic residues" evidence="4">
    <location>
        <begin position="696"/>
        <end position="733"/>
    </location>
</feature>
<feature type="compositionally biased region" description="Basic and acidic residues" evidence="4">
    <location>
        <begin position="379"/>
        <end position="390"/>
    </location>
</feature>
<evidence type="ECO:0000256" key="4">
    <source>
        <dbReference type="SAM" id="MobiDB-lite"/>
    </source>
</evidence>
<gene>
    <name evidence="5" type="ORF">BLNAU_2484</name>
</gene>
<feature type="compositionally biased region" description="Polar residues" evidence="4">
    <location>
        <begin position="355"/>
        <end position="366"/>
    </location>
</feature>
<protein>
    <submittedName>
        <fullName evidence="5">Tubulin-tyrosine ligase family protein</fullName>
    </submittedName>
</protein>
<evidence type="ECO:0000256" key="2">
    <source>
        <dbReference type="ARBA" id="ARBA00022741"/>
    </source>
</evidence>
<proteinExistence type="predicted"/>
<keyword evidence="1 5" id="KW-0436">Ligase</keyword>
<feature type="compositionally biased region" description="Basic and acidic residues" evidence="4">
    <location>
        <begin position="808"/>
        <end position="817"/>
    </location>
</feature>
<accession>A0ABQ9YFV1</accession>